<dbReference type="EMBL" id="MCRM02000015">
    <property type="protein sequence ID" value="PNV74360.1"/>
    <property type="molecule type" value="Genomic_DNA"/>
</dbReference>
<reference evidence="1" key="1">
    <citation type="submission" date="2018-01" db="EMBL/GenBank/DDBJ databases">
        <title>Genomic characterization of Leptospira inadai serogroup Lyme isolated from captured rat in Brazil and comparative analysis with human reference strain.</title>
        <authorList>
            <person name="Moreno L.Z."/>
            <person name="Loureiro A.P."/>
            <person name="Miraglia F."/>
            <person name="Kremer F.S."/>
            <person name="Eslabao M.R."/>
            <person name="Dellagostin O.A."/>
            <person name="Lilenbaum W."/>
            <person name="Moreno A.M."/>
        </authorList>
    </citation>
    <scope>NUCLEOTIDE SEQUENCE [LARGE SCALE GENOMIC DNA]</scope>
    <source>
        <strain evidence="1">M34/99</strain>
    </source>
</reference>
<dbReference type="Proteomes" id="UP000094669">
    <property type="component" value="Unassembled WGS sequence"/>
</dbReference>
<dbReference type="RefSeq" id="WP_010420196.1">
    <property type="nucleotide sequence ID" value="NZ_MCRM02000015.1"/>
</dbReference>
<evidence type="ECO:0000313" key="2">
    <source>
        <dbReference type="Proteomes" id="UP000094669"/>
    </source>
</evidence>
<evidence type="ECO:0008006" key="3">
    <source>
        <dbReference type="Google" id="ProtNLM"/>
    </source>
</evidence>
<proteinExistence type="predicted"/>
<comment type="caution">
    <text evidence="1">The sequence shown here is derived from an EMBL/GenBank/DDBJ whole genome shotgun (WGS) entry which is preliminary data.</text>
</comment>
<sequence>MGTRHVNFLGRTLIRPGARAAFQTTPGQGGASPDLNTLVLIGPADNGWYANDTSLDDSLRVMEFGSPEESKAVLTSGDLADAIKNSFSPSKDNRFSSGPVLVRAINVNPNVSANASAASTALGVTHTISANIPGPKGNQIRFRVTSSGTVVQIGDSVGIQTSSPFVSGDIQIQYTGNATKTLLTFDGIKLNVTLTGQTDSSKDLNALVKDYTTISNLVAFINSQVGYTASVVSKPDLLTASLDYVLPTDSMDIRNSYYLTSLFFQQRAYFKSQGLSSIIPANVNKPIADMANFTYLSGGLTGIAKPSDWISAIDLVFNTEAAKGFYVNICSHDDAVRAHFTDKVSSYNSPDNADKRFGGVGIDVSKTVDERVSDIKSLDLEYITAGNSPVTLYAADDTTLKTYNGWMVAVLHNACKAAANVRESITNKALNIVNVPETYGKVEIDKYLDAGSLIVTRKANKGPFKIEFALTAYQKDDPIRNQTSTICTALALTKDIVEWANSIFIGEVITDPDTFDGTLNDADIRTAVTTRFKNVYVEQYGWLTKNIFTGDPAIDPNFLIQRDGNVVSFVMKNGKIVTPLDYMLFLIGLDVVRGSSNQ</sequence>
<accession>A0ABX4YGI3</accession>
<protein>
    <recommendedName>
        <fullName evidence="3">Tail sheath protein</fullName>
    </recommendedName>
</protein>
<organism evidence="1 2">
    <name type="scientific">Leptospira inadai serovar Lyme</name>
    <dbReference type="NCBI Taxonomy" id="293084"/>
    <lineage>
        <taxon>Bacteria</taxon>
        <taxon>Pseudomonadati</taxon>
        <taxon>Spirochaetota</taxon>
        <taxon>Spirochaetia</taxon>
        <taxon>Leptospirales</taxon>
        <taxon>Leptospiraceae</taxon>
        <taxon>Leptospira</taxon>
    </lineage>
</organism>
<gene>
    <name evidence="1" type="ORF">BES34_014345</name>
</gene>
<evidence type="ECO:0000313" key="1">
    <source>
        <dbReference type="EMBL" id="PNV74360.1"/>
    </source>
</evidence>
<name>A0ABX4YGI3_9LEPT</name>
<keyword evidence="2" id="KW-1185">Reference proteome</keyword>